<dbReference type="AlphaFoldDB" id="A0A2P2R285"/>
<proteinExistence type="predicted"/>
<name>A0A2P2R285_RHIMU</name>
<accession>A0A2P2R285</accession>
<organism evidence="1">
    <name type="scientific">Rhizophora mucronata</name>
    <name type="common">Asiatic mangrove</name>
    <dbReference type="NCBI Taxonomy" id="61149"/>
    <lineage>
        <taxon>Eukaryota</taxon>
        <taxon>Viridiplantae</taxon>
        <taxon>Streptophyta</taxon>
        <taxon>Embryophyta</taxon>
        <taxon>Tracheophyta</taxon>
        <taxon>Spermatophyta</taxon>
        <taxon>Magnoliopsida</taxon>
        <taxon>eudicotyledons</taxon>
        <taxon>Gunneridae</taxon>
        <taxon>Pentapetalae</taxon>
        <taxon>rosids</taxon>
        <taxon>fabids</taxon>
        <taxon>Malpighiales</taxon>
        <taxon>Rhizophoraceae</taxon>
        <taxon>Rhizophora</taxon>
    </lineage>
</organism>
<protein>
    <submittedName>
        <fullName evidence="1">Uncharacterized protein</fullName>
    </submittedName>
</protein>
<dbReference type="EMBL" id="GGEC01092817">
    <property type="protein sequence ID" value="MBX73301.1"/>
    <property type="molecule type" value="Transcribed_RNA"/>
</dbReference>
<reference evidence="1" key="1">
    <citation type="submission" date="2018-02" db="EMBL/GenBank/DDBJ databases">
        <title>Rhizophora mucronata_Transcriptome.</title>
        <authorList>
            <person name="Meera S.P."/>
            <person name="Sreeshan A."/>
            <person name="Augustine A."/>
        </authorList>
    </citation>
    <scope>NUCLEOTIDE SEQUENCE</scope>
    <source>
        <tissue evidence="1">Leaf</tissue>
    </source>
</reference>
<evidence type="ECO:0000313" key="1">
    <source>
        <dbReference type="EMBL" id="MBX73301.1"/>
    </source>
</evidence>
<sequence length="27" mass="2963">MISLSLKCLLVSSLLLGSVLHFQLIFS</sequence>